<protein>
    <submittedName>
        <fullName evidence="1">EntS/YbdA MFS transporter</fullName>
    </submittedName>
</protein>
<accession>A0AAV4LN19</accession>
<evidence type="ECO:0000313" key="2">
    <source>
        <dbReference type="Proteomes" id="UP001497744"/>
    </source>
</evidence>
<organism evidence="1 2">
    <name type="scientific">Babesia caballi</name>
    <dbReference type="NCBI Taxonomy" id="5871"/>
    <lineage>
        <taxon>Eukaryota</taxon>
        <taxon>Sar</taxon>
        <taxon>Alveolata</taxon>
        <taxon>Apicomplexa</taxon>
        <taxon>Aconoidasida</taxon>
        <taxon>Piroplasmida</taxon>
        <taxon>Babesiidae</taxon>
        <taxon>Babesia</taxon>
    </lineage>
</organism>
<dbReference type="RefSeq" id="XP_067713309.1">
    <property type="nucleotide sequence ID" value="XM_067857208.1"/>
</dbReference>
<proteinExistence type="predicted"/>
<keyword evidence="2" id="KW-1185">Reference proteome</keyword>
<comment type="caution">
    <text evidence="1">The sequence shown here is derived from an EMBL/GenBank/DDBJ whole genome shotgun (WGS) entry which is preliminary data.</text>
</comment>
<dbReference type="EMBL" id="BPLF01000001">
    <property type="protein sequence ID" value="GIX61238.1"/>
    <property type="molecule type" value="Genomic_DNA"/>
</dbReference>
<dbReference type="Proteomes" id="UP001497744">
    <property type="component" value="Unassembled WGS sequence"/>
</dbReference>
<sequence>MVPAPEVGLAALGLGRWEEAAGLGRGVPPVSRSVTETVERARLPFGGGLSSGSTEALATFIPANGSTALFTLIPAGSSPLSIPLATFPHTAPLPVEPGDAAALHHGPPVDVTAAAQGRQGLTVPAQIPDAGGGVFVADHDAVGVVRLEGQRRHLAGDGAVAVVEGGAGAHVAGGYRPAGESGDDDGAVAARTRHCELLDRGQPHVERVRDLRDAEVPHLQRVPCRCGEPTLTTLSPAERKRRLSAGYHRVALHLAL</sequence>
<dbReference type="AlphaFoldDB" id="A0AAV4LN19"/>
<evidence type="ECO:0000313" key="1">
    <source>
        <dbReference type="EMBL" id="GIX61238.1"/>
    </source>
</evidence>
<dbReference type="GeneID" id="94192721"/>
<gene>
    <name evidence="1" type="ORF">BcabD6B2_06730</name>
</gene>
<name>A0AAV4LN19_BABCB</name>
<reference evidence="1 2" key="1">
    <citation type="submission" date="2021-06" db="EMBL/GenBank/DDBJ databases">
        <title>Genome sequence of Babesia caballi.</title>
        <authorList>
            <person name="Yamagishi J."/>
            <person name="Kidaka T."/>
            <person name="Ochi A."/>
        </authorList>
    </citation>
    <scope>NUCLEOTIDE SEQUENCE [LARGE SCALE GENOMIC DNA]</scope>
    <source>
        <strain evidence="1">USDA-D6B2</strain>
    </source>
</reference>